<evidence type="ECO:0000256" key="1">
    <source>
        <dbReference type="SAM" id="MobiDB-lite"/>
    </source>
</evidence>
<name>A0A1I8A7T1_9BILA</name>
<dbReference type="AlphaFoldDB" id="A0A1I8A7T1"/>
<evidence type="ECO:0000313" key="3">
    <source>
        <dbReference type="WBParaSite" id="L893_g3372.t1"/>
    </source>
</evidence>
<sequence length="94" mass="9495">MEGRGKRRGAAAPEGERKRADRRGYRSVEVGCGSAPAGERVGQNDRASRLVCSAMCQPSAPGVFVPFLVEAAAEAPSEAPSPSGSASPSGAPAP</sequence>
<dbReference type="WBParaSite" id="L893_g3372.t1">
    <property type="protein sequence ID" value="L893_g3372.t1"/>
    <property type="gene ID" value="L893_g3372"/>
</dbReference>
<feature type="region of interest" description="Disordered" evidence="1">
    <location>
        <begin position="73"/>
        <end position="94"/>
    </location>
</feature>
<organism evidence="2 3">
    <name type="scientific">Steinernema glaseri</name>
    <dbReference type="NCBI Taxonomy" id="37863"/>
    <lineage>
        <taxon>Eukaryota</taxon>
        <taxon>Metazoa</taxon>
        <taxon>Ecdysozoa</taxon>
        <taxon>Nematoda</taxon>
        <taxon>Chromadorea</taxon>
        <taxon>Rhabditida</taxon>
        <taxon>Tylenchina</taxon>
        <taxon>Panagrolaimomorpha</taxon>
        <taxon>Strongyloidoidea</taxon>
        <taxon>Steinernematidae</taxon>
        <taxon>Steinernema</taxon>
    </lineage>
</organism>
<proteinExistence type="predicted"/>
<reference evidence="3" key="1">
    <citation type="submission" date="2016-11" db="UniProtKB">
        <authorList>
            <consortium name="WormBaseParasite"/>
        </authorList>
    </citation>
    <scope>IDENTIFICATION</scope>
</reference>
<protein>
    <submittedName>
        <fullName evidence="3">Uncharacterized protein</fullName>
    </submittedName>
</protein>
<accession>A0A1I8A7T1</accession>
<keyword evidence="2" id="KW-1185">Reference proteome</keyword>
<dbReference type="Proteomes" id="UP000095287">
    <property type="component" value="Unplaced"/>
</dbReference>
<feature type="compositionally biased region" description="Basic and acidic residues" evidence="1">
    <location>
        <begin position="14"/>
        <end position="26"/>
    </location>
</feature>
<evidence type="ECO:0000313" key="2">
    <source>
        <dbReference type="Proteomes" id="UP000095287"/>
    </source>
</evidence>
<feature type="region of interest" description="Disordered" evidence="1">
    <location>
        <begin position="1"/>
        <end position="43"/>
    </location>
</feature>